<gene>
    <name evidence="4" type="ORF">MNBD_GAMMA05-1689</name>
</gene>
<dbReference type="AlphaFoldDB" id="A0A3B0WRA1"/>
<proteinExistence type="predicted"/>
<dbReference type="InterPro" id="IPR013655">
    <property type="entry name" value="PAS_fold_3"/>
</dbReference>
<dbReference type="InterPro" id="IPR035965">
    <property type="entry name" value="PAS-like_dom_sf"/>
</dbReference>
<evidence type="ECO:0000259" key="2">
    <source>
        <dbReference type="PROSITE" id="PS50113"/>
    </source>
</evidence>
<dbReference type="EMBL" id="UOFE01000045">
    <property type="protein sequence ID" value="VAW54983.1"/>
    <property type="molecule type" value="Genomic_DNA"/>
</dbReference>
<feature type="domain" description="GGDEF" evidence="3">
    <location>
        <begin position="423"/>
        <end position="555"/>
    </location>
</feature>
<dbReference type="PANTHER" id="PTHR44757:SF2">
    <property type="entry name" value="BIOFILM ARCHITECTURE MAINTENANCE PROTEIN MBAA"/>
    <property type="match status" value="1"/>
</dbReference>
<dbReference type="PROSITE" id="PS50112">
    <property type="entry name" value="PAS"/>
    <property type="match status" value="2"/>
</dbReference>
<dbReference type="InterPro" id="IPR029787">
    <property type="entry name" value="Nucleotide_cyclase"/>
</dbReference>
<dbReference type="InterPro" id="IPR000014">
    <property type="entry name" value="PAS"/>
</dbReference>
<dbReference type="PANTHER" id="PTHR44757">
    <property type="entry name" value="DIGUANYLATE CYCLASE DGCP"/>
    <property type="match status" value="1"/>
</dbReference>
<dbReference type="FunFam" id="3.30.70.270:FF:000001">
    <property type="entry name" value="Diguanylate cyclase domain protein"/>
    <property type="match status" value="1"/>
</dbReference>
<evidence type="ECO:0000259" key="1">
    <source>
        <dbReference type="PROSITE" id="PS50112"/>
    </source>
</evidence>
<organism evidence="4">
    <name type="scientific">hydrothermal vent metagenome</name>
    <dbReference type="NCBI Taxonomy" id="652676"/>
    <lineage>
        <taxon>unclassified sequences</taxon>
        <taxon>metagenomes</taxon>
        <taxon>ecological metagenomes</taxon>
    </lineage>
</organism>
<dbReference type="SMART" id="SM00086">
    <property type="entry name" value="PAC"/>
    <property type="match status" value="2"/>
</dbReference>
<feature type="domain" description="PAS" evidence="1">
    <location>
        <begin position="268"/>
        <end position="338"/>
    </location>
</feature>
<feature type="domain" description="PAS" evidence="1">
    <location>
        <begin position="143"/>
        <end position="213"/>
    </location>
</feature>
<dbReference type="SMART" id="SM00267">
    <property type="entry name" value="GGDEF"/>
    <property type="match status" value="1"/>
</dbReference>
<dbReference type="SMART" id="SM00091">
    <property type="entry name" value="PAS"/>
    <property type="match status" value="2"/>
</dbReference>
<evidence type="ECO:0000259" key="3">
    <source>
        <dbReference type="PROSITE" id="PS50887"/>
    </source>
</evidence>
<dbReference type="CDD" id="cd01949">
    <property type="entry name" value="GGDEF"/>
    <property type="match status" value="1"/>
</dbReference>
<dbReference type="InterPro" id="IPR000700">
    <property type="entry name" value="PAS-assoc_C"/>
</dbReference>
<name>A0A3B0WRA1_9ZZZZ</name>
<dbReference type="CDD" id="cd00130">
    <property type="entry name" value="PAS"/>
    <property type="match status" value="2"/>
</dbReference>
<evidence type="ECO:0000313" key="4">
    <source>
        <dbReference type="EMBL" id="VAW54983.1"/>
    </source>
</evidence>
<dbReference type="InterPro" id="IPR043128">
    <property type="entry name" value="Rev_trsase/Diguanyl_cyclase"/>
</dbReference>
<sequence>MPNKALNLLVASSSGTSASIQLALEPHFNDFHIYRVDTKDALSKALAEKQWSLLFSEMNLADFSATELPKIFNKHELSIPVALIVDNDKSEIVTIGSMDHGICALVQCDKKNLHYLPITVSALLKQAEQALQQDLETQQLLDSEERFLNIFNNTSDLIQIIAPDGSFIYTNNSWRKSMGYSEAELVELNIMDVTHPESLLSCQDRFERLKLGQSLSIFELKLITKAGEALHLIGECGSIIRDGVATSIRGIFQNVTEKVLAEKALKESEARYQALYDLAPDIYTTLNNKGEILSMNQSGLEILGYKKEEITGTQAINLVHPEDKVLVTKHIEEVFFTGNDTASIEYRKVRKDGSFMWIHENVKLDEEAGVPRLLVVCRDITVRRELQERLKFHATHDSLTQLINRRELESRLKRVLVEMSEHENHALCFLDLDEFKMINDANGHAAGDELLRQITAILHENIRSRDTLARIGGDEFIVLMEHCPLGSAVKLAEKFNKIIAEFEFRWRAQTFNIGVSIGIIPLQPQASVDKMLSDADSACYKAKNNGRNCIFVDKLQ</sequence>
<dbReference type="Pfam" id="PF00990">
    <property type="entry name" value="GGDEF"/>
    <property type="match status" value="1"/>
</dbReference>
<dbReference type="InterPro" id="IPR052155">
    <property type="entry name" value="Biofilm_reg_signaling"/>
</dbReference>
<dbReference type="Pfam" id="PF08447">
    <property type="entry name" value="PAS_3"/>
    <property type="match status" value="1"/>
</dbReference>
<dbReference type="NCBIfam" id="TIGR00229">
    <property type="entry name" value="sensory_box"/>
    <property type="match status" value="2"/>
</dbReference>
<dbReference type="PROSITE" id="PS50113">
    <property type="entry name" value="PAC"/>
    <property type="match status" value="1"/>
</dbReference>
<dbReference type="InterPro" id="IPR000160">
    <property type="entry name" value="GGDEF_dom"/>
</dbReference>
<dbReference type="NCBIfam" id="TIGR00254">
    <property type="entry name" value="GGDEF"/>
    <property type="match status" value="1"/>
</dbReference>
<dbReference type="SUPFAM" id="SSF55785">
    <property type="entry name" value="PYP-like sensor domain (PAS domain)"/>
    <property type="match status" value="2"/>
</dbReference>
<dbReference type="Gene3D" id="3.30.450.20">
    <property type="entry name" value="PAS domain"/>
    <property type="match status" value="2"/>
</dbReference>
<dbReference type="Gene3D" id="3.30.70.270">
    <property type="match status" value="1"/>
</dbReference>
<reference evidence="4" key="1">
    <citation type="submission" date="2018-06" db="EMBL/GenBank/DDBJ databases">
        <authorList>
            <person name="Zhirakovskaya E."/>
        </authorList>
    </citation>
    <scope>NUCLEOTIDE SEQUENCE</scope>
</reference>
<dbReference type="InterPro" id="IPR001610">
    <property type="entry name" value="PAC"/>
</dbReference>
<protein>
    <submittedName>
        <fullName evidence="4">Diguanylate cyclase/phosphodiesterase (GGDEF &amp; EAL domains) with PAS/PAC sensor(S)</fullName>
    </submittedName>
</protein>
<dbReference type="PROSITE" id="PS50887">
    <property type="entry name" value="GGDEF"/>
    <property type="match status" value="1"/>
</dbReference>
<dbReference type="Pfam" id="PF13426">
    <property type="entry name" value="PAS_9"/>
    <property type="match status" value="1"/>
</dbReference>
<feature type="domain" description="PAC" evidence="2">
    <location>
        <begin position="342"/>
        <end position="392"/>
    </location>
</feature>
<accession>A0A3B0WRA1</accession>
<dbReference type="SUPFAM" id="SSF55073">
    <property type="entry name" value="Nucleotide cyclase"/>
    <property type="match status" value="1"/>
</dbReference>